<accession>A0A3R9QTU8</accession>
<dbReference type="AlphaFoldDB" id="A0A3R9QTU8"/>
<gene>
    <name evidence="1" type="ORF">D6D85_15605</name>
</gene>
<dbReference type="RefSeq" id="WP_125672885.1">
    <property type="nucleotide sequence ID" value="NZ_RCOS01000172.1"/>
</dbReference>
<keyword evidence="2" id="KW-1185">Reference proteome</keyword>
<evidence type="ECO:0000313" key="1">
    <source>
        <dbReference type="EMBL" id="RSN71633.1"/>
    </source>
</evidence>
<name>A0A3R9QTU8_9CREN</name>
<dbReference type="EMBL" id="RCOS01000172">
    <property type="protein sequence ID" value="RSN71633.1"/>
    <property type="molecule type" value="Genomic_DNA"/>
</dbReference>
<proteinExistence type="predicted"/>
<protein>
    <submittedName>
        <fullName evidence="1">Uncharacterized protein</fullName>
    </submittedName>
</protein>
<evidence type="ECO:0000313" key="2">
    <source>
        <dbReference type="Proteomes" id="UP000277582"/>
    </source>
</evidence>
<dbReference type="Proteomes" id="UP000277582">
    <property type="component" value="Unassembled WGS sequence"/>
</dbReference>
<organism evidence="1 2">
    <name type="scientific">Candidatus Methanodesulfokora washburnensis</name>
    <dbReference type="NCBI Taxonomy" id="2478471"/>
    <lineage>
        <taxon>Archaea</taxon>
        <taxon>Thermoproteota</taxon>
        <taxon>Candidatus Korarchaeia</taxon>
        <taxon>Candidatus Korarchaeia incertae sedis</taxon>
        <taxon>Candidatus Methanodesulfokora</taxon>
    </lineage>
</organism>
<comment type="caution">
    <text evidence="1">The sequence shown here is derived from an EMBL/GenBank/DDBJ whole genome shotgun (WGS) entry which is preliminary data.</text>
</comment>
<sequence>MSRMTKEEFIRRWTSLKLSTNNDKLSILREFLEPELDKEYMTLGGKVVKLRDMFENPEWHGYLIHIGNLIAGVE</sequence>
<reference evidence="1 2" key="1">
    <citation type="submission" date="2018-10" db="EMBL/GenBank/DDBJ databases">
        <title>Co-occurring genomic capacity for anaerobic methane metabolism and dissimilatory sulfite reduction discovered in the Korarchaeota.</title>
        <authorList>
            <person name="Mckay L.J."/>
            <person name="Dlakic M."/>
            <person name="Fields M.W."/>
            <person name="Delmont T.O."/>
            <person name="Eren A.M."/>
            <person name="Jay Z.J."/>
            <person name="Klingelsmith K.B."/>
            <person name="Rusch D.B."/>
            <person name="Inskeep W.P."/>
        </authorList>
    </citation>
    <scope>NUCLEOTIDE SEQUENCE [LARGE SCALE GENOMIC DNA]</scope>
    <source>
        <strain evidence="1 2">MDKW</strain>
    </source>
</reference>